<evidence type="ECO:0000313" key="2">
    <source>
        <dbReference type="EMBL" id="KAK4244283.1"/>
    </source>
</evidence>
<evidence type="ECO:0000256" key="1">
    <source>
        <dbReference type="SAM" id="MobiDB-lite"/>
    </source>
</evidence>
<evidence type="ECO:0000313" key="3">
    <source>
        <dbReference type="Proteomes" id="UP001303647"/>
    </source>
</evidence>
<dbReference type="AlphaFoldDB" id="A0AAN7CP42"/>
<gene>
    <name evidence="2" type="ORF">C7999DRAFT_17444</name>
</gene>
<dbReference type="Proteomes" id="UP001303647">
    <property type="component" value="Unassembled WGS sequence"/>
</dbReference>
<proteinExistence type="predicted"/>
<sequence>MTESIQYERDLRSNNKEWRRTKDSAVKWSHGSRPLAGITVGMNYWHGPGVNGKTAPEHMFAKRRPEKKHSEHKRALNGYSPRHRVGLYTQADVLEATIAADDVPSTPGAVPPADAGVLYSFDRTDTPGRALALDVFVKTTNGGKETERLIEKEYEVLDVNGDAVRGRKAKAILRKGTERVKGNDTAAGGEGDKDGEEVEDGFELI</sequence>
<protein>
    <submittedName>
        <fullName evidence="2">Uncharacterized protein</fullName>
    </submittedName>
</protein>
<keyword evidence="3" id="KW-1185">Reference proteome</keyword>
<feature type="compositionally biased region" description="Acidic residues" evidence="1">
    <location>
        <begin position="193"/>
        <end position="205"/>
    </location>
</feature>
<accession>A0AAN7CP42</accession>
<organism evidence="2 3">
    <name type="scientific">Corynascus novoguineensis</name>
    <dbReference type="NCBI Taxonomy" id="1126955"/>
    <lineage>
        <taxon>Eukaryota</taxon>
        <taxon>Fungi</taxon>
        <taxon>Dikarya</taxon>
        <taxon>Ascomycota</taxon>
        <taxon>Pezizomycotina</taxon>
        <taxon>Sordariomycetes</taxon>
        <taxon>Sordariomycetidae</taxon>
        <taxon>Sordariales</taxon>
        <taxon>Chaetomiaceae</taxon>
        <taxon>Corynascus</taxon>
    </lineage>
</organism>
<feature type="region of interest" description="Disordered" evidence="1">
    <location>
        <begin position="180"/>
        <end position="205"/>
    </location>
</feature>
<reference evidence="2" key="1">
    <citation type="journal article" date="2023" name="Mol. Phylogenet. Evol.">
        <title>Genome-scale phylogeny and comparative genomics of the fungal order Sordariales.</title>
        <authorList>
            <person name="Hensen N."/>
            <person name="Bonometti L."/>
            <person name="Westerberg I."/>
            <person name="Brannstrom I.O."/>
            <person name="Guillou S."/>
            <person name="Cros-Aarteil S."/>
            <person name="Calhoun S."/>
            <person name="Haridas S."/>
            <person name="Kuo A."/>
            <person name="Mondo S."/>
            <person name="Pangilinan J."/>
            <person name="Riley R."/>
            <person name="LaButti K."/>
            <person name="Andreopoulos B."/>
            <person name="Lipzen A."/>
            <person name="Chen C."/>
            <person name="Yan M."/>
            <person name="Daum C."/>
            <person name="Ng V."/>
            <person name="Clum A."/>
            <person name="Steindorff A."/>
            <person name="Ohm R.A."/>
            <person name="Martin F."/>
            <person name="Silar P."/>
            <person name="Natvig D.O."/>
            <person name="Lalanne C."/>
            <person name="Gautier V."/>
            <person name="Ament-Velasquez S.L."/>
            <person name="Kruys A."/>
            <person name="Hutchinson M.I."/>
            <person name="Powell A.J."/>
            <person name="Barry K."/>
            <person name="Miller A.N."/>
            <person name="Grigoriev I.V."/>
            <person name="Debuchy R."/>
            <person name="Gladieux P."/>
            <person name="Hiltunen Thoren M."/>
            <person name="Johannesson H."/>
        </authorList>
    </citation>
    <scope>NUCLEOTIDE SEQUENCE</scope>
    <source>
        <strain evidence="2">CBS 359.72</strain>
    </source>
</reference>
<dbReference type="EMBL" id="MU857747">
    <property type="protein sequence ID" value="KAK4244283.1"/>
    <property type="molecule type" value="Genomic_DNA"/>
</dbReference>
<reference evidence="2" key="2">
    <citation type="submission" date="2023-05" db="EMBL/GenBank/DDBJ databases">
        <authorList>
            <consortium name="Lawrence Berkeley National Laboratory"/>
            <person name="Steindorff A."/>
            <person name="Hensen N."/>
            <person name="Bonometti L."/>
            <person name="Westerberg I."/>
            <person name="Brannstrom I.O."/>
            <person name="Guillou S."/>
            <person name="Cros-Aarteil S."/>
            <person name="Calhoun S."/>
            <person name="Haridas S."/>
            <person name="Kuo A."/>
            <person name="Mondo S."/>
            <person name="Pangilinan J."/>
            <person name="Riley R."/>
            <person name="Labutti K."/>
            <person name="Andreopoulos B."/>
            <person name="Lipzen A."/>
            <person name="Chen C."/>
            <person name="Yanf M."/>
            <person name="Daum C."/>
            <person name="Ng V."/>
            <person name="Clum A."/>
            <person name="Ohm R."/>
            <person name="Martin F."/>
            <person name="Silar P."/>
            <person name="Natvig D."/>
            <person name="Lalanne C."/>
            <person name="Gautier V."/>
            <person name="Ament-Velasquez S.L."/>
            <person name="Kruys A."/>
            <person name="Hutchinson M.I."/>
            <person name="Powell A.J."/>
            <person name="Barry K."/>
            <person name="Miller A.N."/>
            <person name="Grigoriev I.V."/>
            <person name="Debuchy R."/>
            <person name="Gladieux P."/>
            <person name="Thoren M.H."/>
            <person name="Johannesson H."/>
        </authorList>
    </citation>
    <scope>NUCLEOTIDE SEQUENCE</scope>
    <source>
        <strain evidence="2">CBS 359.72</strain>
    </source>
</reference>
<comment type="caution">
    <text evidence="2">The sequence shown here is derived from an EMBL/GenBank/DDBJ whole genome shotgun (WGS) entry which is preliminary data.</text>
</comment>
<name>A0AAN7CP42_9PEZI</name>